<gene>
    <name evidence="1" type="ORF">M8818_004701</name>
</gene>
<dbReference type="EMBL" id="JAMKPW020000022">
    <property type="protein sequence ID" value="KAK8206866.1"/>
    <property type="molecule type" value="Genomic_DNA"/>
</dbReference>
<sequence length="360" mass="40613">MPVCRRKRVTSWETLHPSTFNDHSSELGTFGDGHGSLYSRASARRFSMDALRLVRRRSSRFFIRLRTLKRPTPSVSTDGATSPKKSILRPSTPTRKRRFWKSSPQERPKENIPVARPSVATVESVTAAKVYFETHFNALLSEKPSPRSIRRKKFEQEIWQIASSNAEREDARKRWAQSETDHLRQMRVLKATSLARHEVKGISIAGYDVVRVLGKGSFGVVRLVTEKSNAQQPTTPGTDSSCGGDLSRNDTASEPTHRKLTEPKKEVYAMKKGGLLDYRDRTERRKLARSVVGTSQYMAPEVIMGQPYDGRCDWWSIGIVLYEVGQTTLAYKQLLMSFRSEADHNPRQGGVKVAGNGECA</sequence>
<comment type="caution">
    <text evidence="1">The sequence shown here is derived from an EMBL/GenBank/DDBJ whole genome shotgun (WGS) entry which is preliminary data.</text>
</comment>
<organism evidence="1 2">
    <name type="scientific">Zalaria obscura</name>
    <dbReference type="NCBI Taxonomy" id="2024903"/>
    <lineage>
        <taxon>Eukaryota</taxon>
        <taxon>Fungi</taxon>
        <taxon>Dikarya</taxon>
        <taxon>Ascomycota</taxon>
        <taxon>Pezizomycotina</taxon>
        <taxon>Dothideomycetes</taxon>
        <taxon>Dothideomycetidae</taxon>
        <taxon>Dothideales</taxon>
        <taxon>Zalariaceae</taxon>
        <taxon>Zalaria</taxon>
    </lineage>
</organism>
<keyword evidence="2" id="KW-1185">Reference proteome</keyword>
<name>A0ACC3SCN8_9PEZI</name>
<evidence type="ECO:0000313" key="1">
    <source>
        <dbReference type="EMBL" id="KAK8206866.1"/>
    </source>
</evidence>
<protein>
    <submittedName>
        <fullName evidence="1">Uncharacterized protein</fullName>
    </submittedName>
</protein>
<evidence type="ECO:0000313" key="2">
    <source>
        <dbReference type="Proteomes" id="UP001320706"/>
    </source>
</evidence>
<reference evidence="1" key="1">
    <citation type="submission" date="2024-02" db="EMBL/GenBank/DDBJ databases">
        <title>Metagenome Assembled Genome of Zalaria obscura JY119.</title>
        <authorList>
            <person name="Vighnesh L."/>
            <person name="Jagadeeshwari U."/>
            <person name="Venkata Ramana C."/>
            <person name="Sasikala C."/>
        </authorList>
    </citation>
    <scope>NUCLEOTIDE SEQUENCE</scope>
    <source>
        <strain evidence="1">JY119</strain>
    </source>
</reference>
<accession>A0ACC3SCN8</accession>
<dbReference type="Proteomes" id="UP001320706">
    <property type="component" value="Unassembled WGS sequence"/>
</dbReference>
<proteinExistence type="predicted"/>